<keyword evidence="3 5" id="KW-0418">Kinase</keyword>
<keyword evidence="6" id="KW-1185">Reference proteome</keyword>
<evidence type="ECO:0000256" key="4">
    <source>
        <dbReference type="ARBA" id="ARBA00022842"/>
    </source>
</evidence>
<protein>
    <submittedName>
        <fullName evidence="5">KIME kinase</fullName>
    </submittedName>
</protein>
<proteinExistence type="predicted"/>
<evidence type="ECO:0000313" key="6">
    <source>
        <dbReference type="Proteomes" id="UP000670152"/>
    </source>
</evidence>
<evidence type="ECO:0000256" key="1">
    <source>
        <dbReference type="ARBA" id="ARBA00022490"/>
    </source>
</evidence>
<dbReference type="Gene3D" id="3.30.70.890">
    <property type="entry name" value="GHMP kinase, C-terminal domain"/>
    <property type="match status" value="1"/>
</dbReference>
<dbReference type="GO" id="GO:0019287">
    <property type="term" value="P:isopentenyl diphosphate biosynthetic process, mevalonate pathway"/>
    <property type="evidence" value="ECO:0007669"/>
    <property type="project" value="TreeGrafter"/>
</dbReference>
<organism evidence="5 6">
    <name type="scientific">Acromyrmex heyeri</name>
    <dbReference type="NCBI Taxonomy" id="230685"/>
    <lineage>
        <taxon>Eukaryota</taxon>
        <taxon>Metazoa</taxon>
        <taxon>Ecdysozoa</taxon>
        <taxon>Arthropoda</taxon>
        <taxon>Hexapoda</taxon>
        <taxon>Insecta</taxon>
        <taxon>Pterygota</taxon>
        <taxon>Neoptera</taxon>
        <taxon>Endopterygota</taxon>
        <taxon>Hymenoptera</taxon>
        <taxon>Apocrita</taxon>
        <taxon>Aculeata</taxon>
        <taxon>Formicoidea</taxon>
        <taxon>Formicidae</taxon>
        <taxon>Myrmicinae</taxon>
        <taxon>Acromyrmex</taxon>
    </lineage>
</organism>
<accession>A0A836F7D7</accession>
<sequence length="402" mass="45555">FFVVKIMYRFTVSAPGTVLLCGDHKQTTCVAASLDMRTVLKFSSFPTEVVRQNFIEIKVSSIRLHMKIPIRTFLLHFYCANYCEALDEFRLFESVKSFTTFLTGFSGNYNPNNHAHQLSVQAFIFLLVLISYKNGIVIESSFVVEILSELSISEDLGCSASFVVCLAACFWRWHLLQKGTVRYIFIPEDFSHIMKYAYLCQQIIYNSFNQINVAISTGGKIRVFKDNVMSNIFFDVPSMKILLVFSNVSEISTKMKECLSSSADLILHTLEILSNKFIETFERIVIHIQQREIIEINSDHLINYYNDLVNLMHMFRTLIHMNQGLLRALGTSPSNLGLDIICAIARNFSLGGKTAASGSRYAFILLLPNTSDELIQHLIRILGSHGFPAKITSLNCSGVRVQ</sequence>
<keyword evidence="4" id="KW-0460">Magnesium</keyword>
<reference evidence="5 6" key="1">
    <citation type="submission" date="2020-02" db="EMBL/GenBank/DDBJ databases">
        <title>Relaxed selection underlies rapid genomic changes in the transitions from sociality to social parasitism in ants.</title>
        <authorList>
            <person name="Bi X."/>
        </authorList>
    </citation>
    <scope>NUCLEOTIDE SEQUENCE [LARGE SCALE GENOMIC DNA]</scope>
    <source>
        <strain evidence="5">BGI-DK2014b</strain>
        <tissue evidence="5">Whole body</tissue>
    </source>
</reference>
<gene>
    <name evidence="5" type="primary">Mvk_5</name>
    <name evidence="5" type="ORF">G6Z77_0015924</name>
</gene>
<dbReference type="InterPro" id="IPR006205">
    <property type="entry name" value="Mev_gal_kin"/>
</dbReference>
<dbReference type="InterPro" id="IPR014721">
    <property type="entry name" value="Ribsml_uS5_D2-typ_fold_subgr"/>
</dbReference>
<dbReference type="InterPro" id="IPR020568">
    <property type="entry name" value="Ribosomal_Su5_D2-typ_SF"/>
</dbReference>
<dbReference type="OrthoDB" id="1652964at2759"/>
<evidence type="ECO:0000256" key="3">
    <source>
        <dbReference type="ARBA" id="ARBA00022777"/>
    </source>
</evidence>
<dbReference type="PANTHER" id="PTHR43290:SF2">
    <property type="entry name" value="MEVALONATE KINASE"/>
    <property type="match status" value="1"/>
</dbReference>
<dbReference type="InterPro" id="IPR036554">
    <property type="entry name" value="GHMP_kinase_C_sf"/>
</dbReference>
<keyword evidence="1" id="KW-0963">Cytoplasm</keyword>
<feature type="non-terminal residue" evidence="5">
    <location>
        <position position="402"/>
    </location>
</feature>
<evidence type="ECO:0000256" key="2">
    <source>
        <dbReference type="ARBA" id="ARBA00022679"/>
    </source>
</evidence>
<dbReference type="GO" id="GO:0005829">
    <property type="term" value="C:cytosol"/>
    <property type="evidence" value="ECO:0007669"/>
    <property type="project" value="TreeGrafter"/>
</dbReference>
<dbReference type="Proteomes" id="UP000670152">
    <property type="component" value="Unassembled WGS sequence"/>
</dbReference>
<dbReference type="PANTHER" id="PTHR43290">
    <property type="entry name" value="MEVALONATE KINASE"/>
    <property type="match status" value="1"/>
</dbReference>
<dbReference type="AlphaFoldDB" id="A0A836F7D7"/>
<evidence type="ECO:0000313" key="5">
    <source>
        <dbReference type="EMBL" id="KAG5328758.1"/>
    </source>
</evidence>
<dbReference type="EMBL" id="JAANIB010006599">
    <property type="protein sequence ID" value="KAG5328758.1"/>
    <property type="molecule type" value="Genomic_DNA"/>
</dbReference>
<dbReference type="SUPFAM" id="SSF55060">
    <property type="entry name" value="GHMP Kinase, C-terminal domain"/>
    <property type="match status" value="1"/>
</dbReference>
<dbReference type="Gene3D" id="3.30.230.10">
    <property type="match status" value="1"/>
</dbReference>
<name>A0A836F7D7_9HYME</name>
<comment type="caution">
    <text evidence="5">The sequence shown here is derived from an EMBL/GenBank/DDBJ whole genome shotgun (WGS) entry which is preliminary data.</text>
</comment>
<dbReference type="GO" id="GO:0005524">
    <property type="term" value="F:ATP binding"/>
    <property type="evidence" value="ECO:0007669"/>
    <property type="project" value="InterPro"/>
</dbReference>
<dbReference type="SUPFAM" id="SSF54211">
    <property type="entry name" value="Ribosomal protein S5 domain 2-like"/>
    <property type="match status" value="1"/>
</dbReference>
<keyword evidence="2" id="KW-0808">Transferase</keyword>
<feature type="non-terminal residue" evidence="5">
    <location>
        <position position="1"/>
    </location>
</feature>
<dbReference type="GO" id="GO:0004496">
    <property type="term" value="F:mevalonate kinase activity"/>
    <property type="evidence" value="ECO:0007669"/>
    <property type="project" value="InterPro"/>
</dbReference>